<dbReference type="InterPro" id="IPR006913">
    <property type="entry name" value="CENP-V/GFA"/>
</dbReference>
<dbReference type="Pfam" id="PF04828">
    <property type="entry name" value="GFA"/>
    <property type="match status" value="1"/>
</dbReference>
<evidence type="ECO:0000256" key="3">
    <source>
        <dbReference type="ARBA" id="ARBA00022833"/>
    </source>
</evidence>
<dbReference type="Gene3D" id="3.90.1590.10">
    <property type="entry name" value="glutathione-dependent formaldehyde- activating enzyme (gfa)"/>
    <property type="match status" value="1"/>
</dbReference>
<dbReference type="SUPFAM" id="SSF51316">
    <property type="entry name" value="Mss4-like"/>
    <property type="match status" value="1"/>
</dbReference>
<evidence type="ECO:0000259" key="5">
    <source>
        <dbReference type="PROSITE" id="PS51891"/>
    </source>
</evidence>
<evidence type="ECO:0000256" key="4">
    <source>
        <dbReference type="ARBA" id="ARBA00023239"/>
    </source>
</evidence>
<gene>
    <name evidence="6" type="ORF">D8780_14345</name>
</gene>
<dbReference type="PANTHER" id="PTHR33337">
    <property type="entry name" value="GFA DOMAIN-CONTAINING PROTEIN"/>
    <property type="match status" value="1"/>
</dbReference>
<keyword evidence="2" id="KW-0479">Metal-binding</keyword>
<dbReference type="PROSITE" id="PS51891">
    <property type="entry name" value="CENP_V_GFA"/>
    <property type="match status" value="1"/>
</dbReference>
<accession>A0A3L7JEQ2</accession>
<dbReference type="PANTHER" id="PTHR33337:SF40">
    <property type="entry name" value="CENP-V_GFA DOMAIN-CONTAINING PROTEIN-RELATED"/>
    <property type="match status" value="1"/>
</dbReference>
<reference evidence="6 7" key="1">
    <citation type="submission" date="2018-10" db="EMBL/GenBank/DDBJ databases">
        <title>Notoacmeibacter sp. M2BS9Y-3-1, whole genome shotgun sequence.</title>
        <authorList>
            <person name="Tuo L."/>
        </authorList>
    </citation>
    <scope>NUCLEOTIDE SEQUENCE [LARGE SCALE GENOMIC DNA]</scope>
    <source>
        <strain evidence="6 7">M2BS9Y-3-1</strain>
    </source>
</reference>
<sequence length="139" mass="15560">MSPVETGRCRCGAVRFELTAEPHFASYCHCTDCRQATGAPVASFIGVHDADVVWQGKPEGEYGEPPVKRFFCSLCGSPIGYRDEGLAGRLYLYHGALDDPERYAPTHHAFTSERLDWFATADDLPQHEHFSVQRSDEDH</sequence>
<evidence type="ECO:0000313" key="7">
    <source>
        <dbReference type="Proteomes" id="UP000281094"/>
    </source>
</evidence>
<dbReference type="AlphaFoldDB" id="A0A3L7JEQ2"/>
<evidence type="ECO:0000256" key="1">
    <source>
        <dbReference type="ARBA" id="ARBA00005495"/>
    </source>
</evidence>
<protein>
    <submittedName>
        <fullName evidence="6">GFA family protein</fullName>
    </submittedName>
</protein>
<comment type="similarity">
    <text evidence="1">Belongs to the Gfa family.</text>
</comment>
<evidence type="ECO:0000256" key="2">
    <source>
        <dbReference type="ARBA" id="ARBA00022723"/>
    </source>
</evidence>
<keyword evidence="3" id="KW-0862">Zinc</keyword>
<evidence type="ECO:0000313" key="6">
    <source>
        <dbReference type="EMBL" id="RLQ89247.1"/>
    </source>
</evidence>
<dbReference type="Proteomes" id="UP000281094">
    <property type="component" value="Unassembled WGS sequence"/>
</dbReference>
<dbReference type="RefSeq" id="WP_121646214.1">
    <property type="nucleotide sequence ID" value="NZ_RCWN01000001.1"/>
</dbReference>
<dbReference type="GO" id="GO:0046872">
    <property type="term" value="F:metal ion binding"/>
    <property type="evidence" value="ECO:0007669"/>
    <property type="project" value="UniProtKB-KW"/>
</dbReference>
<dbReference type="GO" id="GO:0016846">
    <property type="term" value="F:carbon-sulfur lyase activity"/>
    <property type="evidence" value="ECO:0007669"/>
    <property type="project" value="InterPro"/>
</dbReference>
<dbReference type="InterPro" id="IPR011057">
    <property type="entry name" value="Mss4-like_sf"/>
</dbReference>
<keyword evidence="7" id="KW-1185">Reference proteome</keyword>
<keyword evidence="4" id="KW-0456">Lyase</keyword>
<proteinExistence type="inferred from homology"/>
<organism evidence="6 7">
    <name type="scientific">Notoacmeibacter ruber</name>
    <dbReference type="NCBI Taxonomy" id="2670375"/>
    <lineage>
        <taxon>Bacteria</taxon>
        <taxon>Pseudomonadati</taxon>
        <taxon>Pseudomonadota</taxon>
        <taxon>Alphaproteobacteria</taxon>
        <taxon>Hyphomicrobiales</taxon>
        <taxon>Notoacmeibacteraceae</taxon>
        <taxon>Notoacmeibacter</taxon>
    </lineage>
</organism>
<feature type="domain" description="CENP-V/GFA" evidence="5">
    <location>
        <begin position="5"/>
        <end position="136"/>
    </location>
</feature>
<dbReference type="EMBL" id="RCWN01000001">
    <property type="protein sequence ID" value="RLQ89247.1"/>
    <property type="molecule type" value="Genomic_DNA"/>
</dbReference>
<name>A0A3L7JEQ2_9HYPH</name>
<comment type="caution">
    <text evidence="6">The sequence shown here is derived from an EMBL/GenBank/DDBJ whole genome shotgun (WGS) entry which is preliminary data.</text>
</comment>